<dbReference type="EMBL" id="CH476617">
    <property type="protein sequence ID" value="EEP80699.1"/>
    <property type="molecule type" value="Genomic_DNA"/>
</dbReference>
<dbReference type="eggNOG" id="KOG1289">
    <property type="taxonomic scope" value="Eukaryota"/>
</dbReference>
<keyword evidence="8" id="KW-1185">Reference proteome</keyword>
<dbReference type="OrthoDB" id="3257095at2759"/>
<reference evidence="8" key="1">
    <citation type="journal article" date="2009" name="Genome Res.">
        <title>Comparative genomic analyses of the human fungal pathogens Coccidioides and their relatives.</title>
        <authorList>
            <person name="Sharpton T.J."/>
            <person name="Stajich J.E."/>
            <person name="Rounsley S.D."/>
            <person name="Gardner M.J."/>
            <person name="Wortman J.R."/>
            <person name="Jordar V.S."/>
            <person name="Maiti R."/>
            <person name="Kodira C.D."/>
            <person name="Neafsey D.E."/>
            <person name="Zeng Q."/>
            <person name="Hung C.-Y."/>
            <person name="McMahan C."/>
            <person name="Muszewska A."/>
            <person name="Grynberg M."/>
            <person name="Mandel M.A."/>
            <person name="Kellner E.M."/>
            <person name="Barker B.M."/>
            <person name="Galgiani J.N."/>
            <person name="Orbach M.J."/>
            <person name="Kirkland T.N."/>
            <person name="Cole G.T."/>
            <person name="Henn M.R."/>
            <person name="Birren B.W."/>
            <person name="Taylor J.W."/>
        </authorList>
    </citation>
    <scope>NUCLEOTIDE SEQUENCE [LARGE SCALE GENOMIC DNA]</scope>
    <source>
        <strain evidence="8">UAMH 1704</strain>
    </source>
</reference>
<gene>
    <name evidence="7" type="ORF">UREG_05541</name>
</gene>
<dbReference type="AlphaFoldDB" id="C4JSV2"/>
<feature type="transmembrane region" description="Helical" evidence="6">
    <location>
        <begin position="68"/>
        <end position="90"/>
    </location>
</feature>
<keyword evidence="4 6" id="KW-1133">Transmembrane helix</keyword>
<evidence type="ECO:0000256" key="4">
    <source>
        <dbReference type="ARBA" id="ARBA00022989"/>
    </source>
</evidence>
<feature type="transmembrane region" description="Helical" evidence="6">
    <location>
        <begin position="509"/>
        <end position="530"/>
    </location>
</feature>
<keyword evidence="2" id="KW-0813">Transport</keyword>
<evidence type="ECO:0000256" key="2">
    <source>
        <dbReference type="ARBA" id="ARBA00022448"/>
    </source>
</evidence>
<evidence type="ECO:0000313" key="7">
    <source>
        <dbReference type="EMBL" id="EEP80699.1"/>
    </source>
</evidence>
<evidence type="ECO:0000313" key="8">
    <source>
        <dbReference type="Proteomes" id="UP000002058"/>
    </source>
</evidence>
<feature type="transmembrane region" description="Helical" evidence="6">
    <location>
        <begin position="356"/>
        <end position="378"/>
    </location>
</feature>
<evidence type="ECO:0000256" key="5">
    <source>
        <dbReference type="ARBA" id="ARBA00023136"/>
    </source>
</evidence>
<evidence type="ECO:0000256" key="3">
    <source>
        <dbReference type="ARBA" id="ARBA00022692"/>
    </source>
</evidence>
<dbReference type="GeneID" id="8443448"/>
<dbReference type="RefSeq" id="XP_002584852.1">
    <property type="nucleotide sequence ID" value="XM_002584806.1"/>
</dbReference>
<feature type="transmembrane region" description="Helical" evidence="6">
    <location>
        <begin position="433"/>
        <end position="457"/>
    </location>
</feature>
<name>C4JSV2_UNCRE</name>
<feature type="transmembrane region" description="Helical" evidence="6">
    <location>
        <begin position="308"/>
        <end position="329"/>
    </location>
</feature>
<comment type="subcellular location">
    <subcellularLocation>
        <location evidence="1">Membrane</location>
        <topology evidence="1">Multi-pass membrane protein</topology>
    </subcellularLocation>
</comment>
<dbReference type="PIRSF" id="PIRSF006060">
    <property type="entry name" value="AA_transporter"/>
    <property type="match status" value="1"/>
</dbReference>
<keyword evidence="3 6" id="KW-0812">Transmembrane</keyword>
<dbReference type="VEuPathDB" id="FungiDB:UREG_05541"/>
<keyword evidence="5 6" id="KW-0472">Membrane</keyword>
<proteinExistence type="predicted"/>
<dbReference type="Proteomes" id="UP000002058">
    <property type="component" value="Unassembled WGS sequence"/>
</dbReference>
<dbReference type="PANTHER" id="PTHR45649">
    <property type="entry name" value="AMINO-ACID PERMEASE BAT1"/>
    <property type="match status" value="1"/>
</dbReference>
<dbReference type="InterPro" id="IPR002293">
    <property type="entry name" value="AA/rel_permease1"/>
</dbReference>
<dbReference type="GO" id="GO:0016020">
    <property type="term" value="C:membrane"/>
    <property type="evidence" value="ECO:0007669"/>
    <property type="project" value="UniProtKB-SubCell"/>
</dbReference>
<feature type="transmembrane region" description="Helical" evidence="6">
    <location>
        <begin position="155"/>
        <end position="176"/>
    </location>
</feature>
<dbReference type="HOGENOM" id="CLU_004495_6_1_1"/>
<accession>C4JSV2</accession>
<feature type="transmembrane region" description="Helical" evidence="6">
    <location>
        <begin position="478"/>
        <end position="497"/>
    </location>
</feature>
<organism evidence="7 8">
    <name type="scientific">Uncinocarpus reesii (strain UAMH 1704)</name>
    <dbReference type="NCBI Taxonomy" id="336963"/>
    <lineage>
        <taxon>Eukaryota</taxon>
        <taxon>Fungi</taxon>
        <taxon>Dikarya</taxon>
        <taxon>Ascomycota</taxon>
        <taxon>Pezizomycotina</taxon>
        <taxon>Eurotiomycetes</taxon>
        <taxon>Eurotiomycetidae</taxon>
        <taxon>Onygenales</taxon>
        <taxon>Onygenaceae</taxon>
        <taxon>Uncinocarpus</taxon>
    </lineage>
</organism>
<evidence type="ECO:0000256" key="6">
    <source>
        <dbReference type="SAM" id="Phobius"/>
    </source>
</evidence>
<feature type="transmembrane region" description="Helical" evidence="6">
    <location>
        <begin position="410"/>
        <end position="427"/>
    </location>
</feature>
<dbReference type="KEGG" id="ure:UREG_05541"/>
<feature type="transmembrane region" description="Helical" evidence="6">
    <location>
        <begin position="97"/>
        <end position="114"/>
    </location>
</feature>
<dbReference type="Pfam" id="PF13520">
    <property type="entry name" value="AA_permease_2"/>
    <property type="match status" value="1"/>
</dbReference>
<dbReference type="OMA" id="IPIWVNA"/>
<evidence type="ECO:0000256" key="1">
    <source>
        <dbReference type="ARBA" id="ARBA00004141"/>
    </source>
</evidence>
<protein>
    <recommendedName>
        <fullName evidence="9">GABA permease</fullName>
    </recommendedName>
</protein>
<dbReference type="Gene3D" id="1.20.1740.10">
    <property type="entry name" value="Amino acid/polyamine transporter I"/>
    <property type="match status" value="1"/>
</dbReference>
<dbReference type="PANTHER" id="PTHR45649:SF4">
    <property type="entry name" value="TRANSPORTER, PUTATIVE (EUROFUNG)-RELATED"/>
    <property type="match status" value="1"/>
</dbReference>
<dbReference type="InParanoid" id="C4JSV2"/>
<feature type="transmembrane region" description="Helical" evidence="6">
    <location>
        <begin position="188"/>
        <end position="208"/>
    </location>
</feature>
<sequence length="551" mass="60631">MAPGSGSETLEMTSHQQKAEYDLSAAPVDVDTERNEHNGFKSTSADVANMLRMGKEQQLVRRFRVLSMASFVAVATATWEFALFNVTAALTNGGRPALIYGILWNVVGFCPIYLSMAELSSMAPIAGAQYHWVSEFSPESLQRSLSYLTGWTSTLAWQAGNAAGVFLVGSIVQILISLHNEAYTFPQWHTTLLAIAAVTVAYIGNTLGAKFLHMWQNVVFSLHVLVYLGILIPIWVNAPRAPSSNVWANFTFDGGWPSNGVAVLIGQQTAMFAQLGLDTQCITLTPSLAAHMSEEVKNASKAVPKAMIAIWLVNSVLAFTTFLTVAYHLPDINAGLNDPTLYPIIHILRQSMSKEWMTVVLTFVLCLLVCSNMTYLAAVTRDIWAFARDQGFPFSDWISRVDSKSHIPRNAISVTSAVSIALSLIYIGSPVAFYAMTSLLTVALLQCYCLSIGCILWRRIVRPETLPPATFPLGKMGVPINIAAVLYALFAFFWAFWPTFYDVTAKNFNWASAIFMGALVIAGIHFVFVARHKYFGPVAHVQGRNIRTKLK</sequence>
<feature type="transmembrane region" description="Helical" evidence="6">
    <location>
        <begin position="214"/>
        <end position="236"/>
    </location>
</feature>
<evidence type="ECO:0008006" key="9">
    <source>
        <dbReference type="Google" id="ProtNLM"/>
    </source>
</evidence>
<dbReference type="GO" id="GO:0022857">
    <property type="term" value="F:transmembrane transporter activity"/>
    <property type="evidence" value="ECO:0007669"/>
    <property type="project" value="InterPro"/>
</dbReference>